<feature type="region of interest" description="Disordered" evidence="1">
    <location>
        <begin position="1"/>
        <end position="20"/>
    </location>
</feature>
<evidence type="ECO:0008006" key="4">
    <source>
        <dbReference type="Google" id="ProtNLM"/>
    </source>
</evidence>
<reference evidence="2 3" key="1">
    <citation type="submission" date="2017-08" db="EMBL/GenBank/DDBJ databases">
        <title>WGS of Clinical strains of the CDC Group NO-1 linked to zoonotic infections in humans.</title>
        <authorList>
            <person name="Bernier A.-M."/>
            <person name="Bernard K."/>
        </authorList>
    </citation>
    <scope>NUCLEOTIDE SEQUENCE [LARGE SCALE GENOMIC DNA]</scope>
    <source>
        <strain evidence="2 3">NML91-0035</strain>
    </source>
</reference>
<gene>
    <name evidence="2" type="ORF">CLI92_00810</name>
</gene>
<proteinExistence type="predicted"/>
<accession>A0A2A2T8J2</accession>
<dbReference type="EMBL" id="NTBI01000001">
    <property type="protein sequence ID" value="PAX18414.1"/>
    <property type="molecule type" value="Genomic_DNA"/>
</dbReference>
<organism evidence="2 3">
    <name type="scientific">Vandammella animalimorsus</name>
    <dbReference type="NCBI Taxonomy" id="2029117"/>
    <lineage>
        <taxon>Bacteria</taxon>
        <taxon>Pseudomonadati</taxon>
        <taxon>Pseudomonadota</taxon>
        <taxon>Betaproteobacteria</taxon>
        <taxon>Burkholderiales</taxon>
        <taxon>Comamonadaceae</taxon>
        <taxon>Vandammella</taxon>
    </lineage>
</organism>
<comment type="caution">
    <text evidence="2">The sequence shown here is derived from an EMBL/GenBank/DDBJ whole genome shotgun (WGS) entry which is preliminary data.</text>
</comment>
<dbReference type="Pfam" id="PF11236">
    <property type="entry name" value="DUF3037"/>
    <property type="match status" value="1"/>
</dbReference>
<dbReference type="RefSeq" id="WP_095541274.1">
    <property type="nucleotide sequence ID" value="NZ_NSJC01000001.1"/>
</dbReference>
<protein>
    <recommendedName>
        <fullName evidence="4">DUF3037 domain-containing protein</fullName>
    </recommendedName>
</protein>
<dbReference type="InterPro" id="IPR021398">
    <property type="entry name" value="DUF3037"/>
</dbReference>
<sequence>MAPPADTPQTHEPHRPSANIGLQCLSNPLPRPRHVLEPQPAMNTLCHYSIARFMPHVETEEFANVGVVLYAPAHRYFGFELLHRQSERLAHFFAGVDASSFERTMHDLRSELSRQAPAFEQASAQTGAALWQELIKPKSSQIRFSAERVVLTDAPATQLQALYERYVNAHRAQALPGAIAS</sequence>
<dbReference type="AlphaFoldDB" id="A0A2A2T8J2"/>
<evidence type="ECO:0000313" key="2">
    <source>
        <dbReference type="EMBL" id="PAX18414.1"/>
    </source>
</evidence>
<evidence type="ECO:0000313" key="3">
    <source>
        <dbReference type="Proteomes" id="UP000217780"/>
    </source>
</evidence>
<dbReference type="Proteomes" id="UP000217780">
    <property type="component" value="Unassembled WGS sequence"/>
</dbReference>
<name>A0A2A2T8J2_9BURK</name>
<evidence type="ECO:0000256" key="1">
    <source>
        <dbReference type="SAM" id="MobiDB-lite"/>
    </source>
</evidence>